<evidence type="ECO:0000313" key="1">
    <source>
        <dbReference type="EMBL" id="TCV93812.1"/>
    </source>
</evidence>
<comment type="caution">
    <text evidence="1">The sequence shown here is derived from an EMBL/GenBank/DDBJ whole genome shotgun (WGS) entry which is preliminary data.</text>
</comment>
<keyword evidence="2" id="KW-1185">Reference proteome</keyword>
<dbReference type="Proteomes" id="UP000295645">
    <property type="component" value="Unassembled WGS sequence"/>
</dbReference>
<reference evidence="1 2" key="1">
    <citation type="submission" date="2019-03" db="EMBL/GenBank/DDBJ databases">
        <title>Above-ground endophytic microbial communities from plants in different locations in the United States.</title>
        <authorList>
            <person name="Frank C."/>
        </authorList>
    </citation>
    <scope>NUCLEOTIDE SEQUENCE [LARGE SCALE GENOMIC DNA]</scope>
    <source>
        <strain evidence="1 2">LP_13_YM</strain>
    </source>
</reference>
<evidence type="ECO:0008006" key="3">
    <source>
        <dbReference type="Google" id="ProtNLM"/>
    </source>
</evidence>
<dbReference type="AlphaFoldDB" id="A0A4R3YNI6"/>
<dbReference type="OrthoDB" id="5958688at2"/>
<name>A0A4R3YNI6_9GAMM</name>
<accession>A0A4R3YNI6</accession>
<protein>
    <recommendedName>
        <fullName evidence="3">DUF2946 family protein</fullName>
    </recommendedName>
</protein>
<evidence type="ECO:0000313" key="2">
    <source>
        <dbReference type="Proteomes" id="UP000295645"/>
    </source>
</evidence>
<gene>
    <name evidence="1" type="ORF">EC912_1045</name>
</gene>
<dbReference type="RefSeq" id="WP_132143906.1">
    <property type="nucleotide sequence ID" value="NZ_SMCS01000004.1"/>
</dbReference>
<dbReference type="EMBL" id="SMCS01000004">
    <property type="protein sequence ID" value="TCV93812.1"/>
    <property type="molecule type" value="Genomic_DNA"/>
</dbReference>
<sequence length="123" mass="13124">MTRMHRPSSSLLQYLRRHRGFMVLALMVFFVRLAAATVCIEDGPGVRTGFDGGVTVSAPSDLPDGDCLLGEQGGCHCACAHASPMPATAIARLTPIDTSFVETVSHPDTRQRATGSLFRPPIA</sequence>
<proteinExistence type="predicted"/>
<organism evidence="1 2">
    <name type="scientific">Luteibacter rhizovicinus</name>
    <dbReference type="NCBI Taxonomy" id="242606"/>
    <lineage>
        <taxon>Bacteria</taxon>
        <taxon>Pseudomonadati</taxon>
        <taxon>Pseudomonadota</taxon>
        <taxon>Gammaproteobacteria</taxon>
        <taxon>Lysobacterales</taxon>
        <taxon>Rhodanobacteraceae</taxon>
        <taxon>Luteibacter</taxon>
    </lineage>
</organism>